<feature type="domain" description="6-phosphogluconate dehydrogenase NADP-binding" evidence="1">
    <location>
        <begin position="12"/>
        <end position="74"/>
    </location>
</feature>
<protein>
    <submittedName>
        <fullName evidence="2">NAD(P)-binding domain-containing protein</fullName>
    </submittedName>
</protein>
<proteinExistence type="predicted"/>
<organism evidence="2 3">
    <name type="scientific">Roseateles agri</name>
    <dbReference type="NCBI Taxonomy" id="3098619"/>
    <lineage>
        <taxon>Bacteria</taxon>
        <taxon>Pseudomonadati</taxon>
        <taxon>Pseudomonadota</taxon>
        <taxon>Betaproteobacteria</taxon>
        <taxon>Burkholderiales</taxon>
        <taxon>Sphaerotilaceae</taxon>
        <taxon>Roseateles</taxon>
    </lineage>
</organism>
<accession>A0ABU5DPP3</accession>
<dbReference type="SUPFAM" id="SSF51735">
    <property type="entry name" value="NAD(P)-binding Rossmann-fold domains"/>
    <property type="match status" value="1"/>
</dbReference>
<comment type="caution">
    <text evidence="2">The sequence shown here is derived from an EMBL/GenBank/DDBJ whole genome shotgun (WGS) entry which is preliminary data.</text>
</comment>
<dbReference type="Gene3D" id="3.40.50.720">
    <property type="entry name" value="NAD(P)-binding Rossmann-like Domain"/>
    <property type="match status" value="1"/>
</dbReference>
<dbReference type="Proteomes" id="UP001285263">
    <property type="component" value="Unassembled WGS sequence"/>
</dbReference>
<dbReference type="RefSeq" id="WP_320425578.1">
    <property type="nucleotide sequence ID" value="NZ_JAXCLA010000008.1"/>
</dbReference>
<sequence>MQPAMIGLGLGLGLGRTGASMVRRLIHQGHERAVHDRRPTTVEAMRKDGAVGAVSLPDLAAKTSQPRAIGLTLPPPVPTPVLSGALYARFSSRGEEDIANQLLSAMRHEFCGHVETNVEGKT</sequence>
<keyword evidence="3" id="KW-1185">Reference proteome</keyword>
<dbReference type="EMBL" id="JAXCLA010000008">
    <property type="protein sequence ID" value="MDY0747615.1"/>
    <property type="molecule type" value="Genomic_DNA"/>
</dbReference>
<evidence type="ECO:0000259" key="1">
    <source>
        <dbReference type="Pfam" id="PF03446"/>
    </source>
</evidence>
<dbReference type="InterPro" id="IPR006115">
    <property type="entry name" value="6PGDH_NADP-bd"/>
</dbReference>
<gene>
    <name evidence="2" type="ORF">SNE35_24145</name>
</gene>
<reference evidence="2 3" key="1">
    <citation type="submission" date="2023-11" db="EMBL/GenBank/DDBJ databases">
        <title>Paucibacter sp. nov., isolated from fresh soil in Korea.</title>
        <authorList>
            <person name="Le N.T.T."/>
        </authorList>
    </citation>
    <scope>NUCLEOTIDE SEQUENCE [LARGE SCALE GENOMIC DNA]</scope>
    <source>
        <strain evidence="2 3">R3-3</strain>
    </source>
</reference>
<evidence type="ECO:0000313" key="3">
    <source>
        <dbReference type="Proteomes" id="UP001285263"/>
    </source>
</evidence>
<evidence type="ECO:0000313" key="2">
    <source>
        <dbReference type="EMBL" id="MDY0747615.1"/>
    </source>
</evidence>
<name>A0ABU5DPP3_9BURK</name>
<dbReference type="Pfam" id="PF03446">
    <property type="entry name" value="NAD_binding_2"/>
    <property type="match status" value="1"/>
</dbReference>
<dbReference type="InterPro" id="IPR036291">
    <property type="entry name" value="NAD(P)-bd_dom_sf"/>
</dbReference>